<evidence type="ECO:0000256" key="1">
    <source>
        <dbReference type="SAM" id="MobiDB-lite"/>
    </source>
</evidence>
<protein>
    <submittedName>
        <fullName evidence="2">Uncharacterized protein</fullName>
    </submittedName>
</protein>
<reference evidence="2" key="1">
    <citation type="journal article" date="2023" name="Mol. Phylogenet. Evol.">
        <title>Genome-scale phylogeny and comparative genomics of the fungal order Sordariales.</title>
        <authorList>
            <person name="Hensen N."/>
            <person name="Bonometti L."/>
            <person name="Westerberg I."/>
            <person name="Brannstrom I.O."/>
            <person name="Guillou S."/>
            <person name="Cros-Aarteil S."/>
            <person name="Calhoun S."/>
            <person name="Haridas S."/>
            <person name="Kuo A."/>
            <person name="Mondo S."/>
            <person name="Pangilinan J."/>
            <person name="Riley R."/>
            <person name="LaButti K."/>
            <person name="Andreopoulos B."/>
            <person name="Lipzen A."/>
            <person name="Chen C."/>
            <person name="Yan M."/>
            <person name="Daum C."/>
            <person name="Ng V."/>
            <person name="Clum A."/>
            <person name="Steindorff A."/>
            <person name="Ohm R.A."/>
            <person name="Martin F."/>
            <person name="Silar P."/>
            <person name="Natvig D.O."/>
            <person name="Lalanne C."/>
            <person name="Gautier V."/>
            <person name="Ament-Velasquez S.L."/>
            <person name="Kruys A."/>
            <person name="Hutchinson M.I."/>
            <person name="Powell A.J."/>
            <person name="Barry K."/>
            <person name="Miller A.N."/>
            <person name="Grigoriev I.V."/>
            <person name="Debuchy R."/>
            <person name="Gladieux P."/>
            <person name="Hiltunen Thoren M."/>
            <person name="Johannesson H."/>
        </authorList>
    </citation>
    <scope>NUCLEOTIDE SEQUENCE</scope>
    <source>
        <strain evidence="2">CBS 118394</strain>
    </source>
</reference>
<accession>A0AAE0HW08</accession>
<feature type="region of interest" description="Disordered" evidence="1">
    <location>
        <begin position="467"/>
        <end position="493"/>
    </location>
</feature>
<feature type="compositionally biased region" description="Polar residues" evidence="1">
    <location>
        <begin position="472"/>
        <end position="493"/>
    </location>
</feature>
<keyword evidence="3" id="KW-1185">Reference proteome</keyword>
<organism evidence="2 3">
    <name type="scientific">Apodospora peruviana</name>
    <dbReference type="NCBI Taxonomy" id="516989"/>
    <lineage>
        <taxon>Eukaryota</taxon>
        <taxon>Fungi</taxon>
        <taxon>Dikarya</taxon>
        <taxon>Ascomycota</taxon>
        <taxon>Pezizomycotina</taxon>
        <taxon>Sordariomycetes</taxon>
        <taxon>Sordariomycetidae</taxon>
        <taxon>Sordariales</taxon>
        <taxon>Lasiosphaeriaceae</taxon>
        <taxon>Apodospora</taxon>
    </lineage>
</organism>
<evidence type="ECO:0000313" key="3">
    <source>
        <dbReference type="Proteomes" id="UP001283341"/>
    </source>
</evidence>
<name>A0AAE0HW08_9PEZI</name>
<comment type="caution">
    <text evidence="2">The sequence shown here is derived from an EMBL/GenBank/DDBJ whole genome shotgun (WGS) entry which is preliminary data.</text>
</comment>
<reference evidence="2" key="2">
    <citation type="submission" date="2023-06" db="EMBL/GenBank/DDBJ databases">
        <authorList>
            <consortium name="Lawrence Berkeley National Laboratory"/>
            <person name="Haridas S."/>
            <person name="Hensen N."/>
            <person name="Bonometti L."/>
            <person name="Westerberg I."/>
            <person name="Brannstrom I.O."/>
            <person name="Guillou S."/>
            <person name="Cros-Aarteil S."/>
            <person name="Calhoun S."/>
            <person name="Kuo A."/>
            <person name="Mondo S."/>
            <person name="Pangilinan J."/>
            <person name="Riley R."/>
            <person name="Labutti K."/>
            <person name="Andreopoulos B."/>
            <person name="Lipzen A."/>
            <person name="Chen C."/>
            <person name="Yanf M."/>
            <person name="Daum C."/>
            <person name="Ng V."/>
            <person name="Clum A."/>
            <person name="Steindorff A."/>
            <person name="Ohm R."/>
            <person name="Martin F."/>
            <person name="Silar P."/>
            <person name="Natvig D."/>
            <person name="Lalanne C."/>
            <person name="Gautier V."/>
            <person name="Ament-Velasquez S.L."/>
            <person name="Kruys A."/>
            <person name="Hutchinson M.I."/>
            <person name="Powell A.J."/>
            <person name="Barry K."/>
            <person name="Miller A.N."/>
            <person name="Grigoriev I.V."/>
            <person name="Debuchy R."/>
            <person name="Gladieux P."/>
            <person name="Thoren M.H."/>
            <person name="Johannesson H."/>
        </authorList>
    </citation>
    <scope>NUCLEOTIDE SEQUENCE</scope>
    <source>
        <strain evidence="2">CBS 118394</strain>
    </source>
</reference>
<gene>
    <name evidence="2" type="ORF">B0H66DRAFT_361076</name>
</gene>
<dbReference type="AlphaFoldDB" id="A0AAE0HW08"/>
<dbReference type="EMBL" id="JAUEDM010000007">
    <property type="protein sequence ID" value="KAK3313781.1"/>
    <property type="molecule type" value="Genomic_DNA"/>
</dbReference>
<dbReference type="Proteomes" id="UP001283341">
    <property type="component" value="Unassembled WGS sequence"/>
</dbReference>
<feature type="region of interest" description="Disordered" evidence="1">
    <location>
        <begin position="102"/>
        <end position="141"/>
    </location>
</feature>
<proteinExistence type="predicted"/>
<sequence length="505" mass="55944">MFNSNSSTSSQTSPTGNGFRCSLASAISRKRSSLVALAAMLRRSKHTREIATSHPWATDPEEERPYHYHMEHGSSLSQYGSWDAGRTKPPLQRKRLFWTVSGTRSKPRSGAQATTTSTDRSPEANRILKAPSSGQSLRNRRSIFEVDQEAANSWDGPADMPAELASILSTSGLESTGHPGEMEVRFTTSDDISPHIPSQDDDTGAQAMVESQKLDMQNQPKDAVLEEKLQTGLSISLNSQEDRQYFDWQETKWYRLYKDLGNVTEGIRNLYDETPRHDGAAVVRRLKSGVPEAWVGGFRALAESIIDELSQVIGSRAVGKKEKGTDMAVCDEQECSELKLRNAELEDGNDSSTNPVAWSDSSDNMILGERCEQQCAPKSNSATLESIMDATYFSMSCPSPEQQMNTEFNNEKLWEMNCTKYVMEKLVKEYLCKSNRDSLEDEGHIMVAGDRDAPAWRSLQEELLQIGESFDGDSSNNSPEDGSSLRSMSAVSTASVVLDPDDILS</sequence>
<evidence type="ECO:0000313" key="2">
    <source>
        <dbReference type="EMBL" id="KAK3313781.1"/>
    </source>
</evidence>